<dbReference type="RefSeq" id="XP_008712039.1">
    <property type="nucleotide sequence ID" value="XM_008713817.1"/>
</dbReference>
<evidence type="ECO:0000313" key="2">
    <source>
        <dbReference type="EMBL" id="ETN45311.1"/>
    </source>
</evidence>
<sequence>MAPPSPATGAAHPLKLLHIRLPSRIQYTTALRLQDSLLNLHWRHRAALKAPTPTHKPPPPPPILLTFTTPPTYTVGRRHLQQHPLSPSQIAFLTRSATAATFHASSRGGLLTYHGPGQLTAFPLVDLRRFGLSARCYVSLLEGAVIRTCDAFLATGNQLTQRRRRATGRSAGDPGVWMLTDDGEGGASDRKICALGVQVSRGVGGYGLGLNVRDEGIEEAERGRFVFDDQLPVPLPAGASADTDANAEAVVGEDGGSSDAEEKGYLSWGFGRIVACGLEGKRTTWLTREGADPAQTHVGPVANRLAEELVLGLNEMSGSGKETVQGVRTLELELAEGDVRDLETGVLRIEEMVEEERGIKS</sequence>
<reference evidence="2 3" key="1">
    <citation type="submission" date="2013-03" db="EMBL/GenBank/DDBJ databases">
        <title>The Genome Sequence of Phialophora europaea CBS 101466.</title>
        <authorList>
            <consortium name="The Broad Institute Genomics Platform"/>
            <person name="Cuomo C."/>
            <person name="de Hoog S."/>
            <person name="Gorbushina A."/>
            <person name="Walker B."/>
            <person name="Young S.K."/>
            <person name="Zeng Q."/>
            <person name="Gargeya S."/>
            <person name="Fitzgerald M."/>
            <person name="Haas B."/>
            <person name="Abouelleil A."/>
            <person name="Allen A.W."/>
            <person name="Alvarado L."/>
            <person name="Arachchi H.M."/>
            <person name="Berlin A.M."/>
            <person name="Chapman S.B."/>
            <person name="Gainer-Dewar J."/>
            <person name="Goldberg J."/>
            <person name="Griggs A."/>
            <person name="Gujja S."/>
            <person name="Hansen M."/>
            <person name="Howarth C."/>
            <person name="Imamovic A."/>
            <person name="Ireland A."/>
            <person name="Larimer J."/>
            <person name="McCowan C."/>
            <person name="Murphy C."/>
            <person name="Pearson M."/>
            <person name="Poon T.W."/>
            <person name="Priest M."/>
            <person name="Roberts A."/>
            <person name="Saif S."/>
            <person name="Shea T."/>
            <person name="Sisk P."/>
            <person name="Sykes S."/>
            <person name="Wortman J."/>
            <person name="Nusbaum C."/>
            <person name="Birren B."/>
        </authorList>
    </citation>
    <scope>NUCLEOTIDE SEQUENCE [LARGE SCALE GENOMIC DNA]</scope>
    <source>
        <strain evidence="2 3">CBS 101466</strain>
    </source>
</reference>
<dbReference type="InParanoid" id="W2S9A9"/>
<dbReference type="STRING" id="1220924.W2S9A9"/>
<dbReference type="eggNOG" id="KOG0325">
    <property type="taxonomic scope" value="Eukaryota"/>
</dbReference>
<dbReference type="PANTHER" id="PTHR10993:SF7">
    <property type="entry name" value="LIPOYLTRANSFERASE 2, MITOCHONDRIAL-RELATED"/>
    <property type="match status" value="1"/>
</dbReference>
<dbReference type="InterPro" id="IPR045864">
    <property type="entry name" value="aa-tRNA-synth_II/BPL/LPL"/>
</dbReference>
<dbReference type="VEuPathDB" id="FungiDB:HMPREF1541_09142"/>
<proteinExistence type="predicted"/>
<dbReference type="GeneID" id="19976481"/>
<keyword evidence="2" id="KW-0808">Transferase</keyword>
<evidence type="ECO:0000259" key="1">
    <source>
        <dbReference type="PROSITE" id="PS51733"/>
    </source>
</evidence>
<dbReference type="Gene3D" id="3.30.930.10">
    <property type="entry name" value="Bira Bifunctional Protein, Domain 2"/>
    <property type="match status" value="1"/>
</dbReference>
<dbReference type="SUPFAM" id="SSF55681">
    <property type="entry name" value="Class II aaRS and biotin synthetases"/>
    <property type="match status" value="1"/>
</dbReference>
<keyword evidence="3" id="KW-1185">Reference proteome</keyword>
<dbReference type="HOGENOM" id="CLU_035168_0_0_1"/>
<dbReference type="OrthoDB" id="19908at2759"/>
<dbReference type="Proteomes" id="UP000030752">
    <property type="component" value="Unassembled WGS sequence"/>
</dbReference>
<organism evidence="2 3">
    <name type="scientific">Cyphellophora europaea (strain CBS 101466)</name>
    <name type="common">Phialophora europaea</name>
    <dbReference type="NCBI Taxonomy" id="1220924"/>
    <lineage>
        <taxon>Eukaryota</taxon>
        <taxon>Fungi</taxon>
        <taxon>Dikarya</taxon>
        <taxon>Ascomycota</taxon>
        <taxon>Pezizomycotina</taxon>
        <taxon>Eurotiomycetes</taxon>
        <taxon>Chaetothyriomycetidae</taxon>
        <taxon>Chaetothyriales</taxon>
        <taxon>Cyphellophoraceae</taxon>
        <taxon>Cyphellophora</taxon>
    </lineage>
</organism>
<dbReference type="Pfam" id="PF21948">
    <property type="entry name" value="LplA-B_cat"/>
    <property type="match status" value="1"/>
</dbReference>
<gene>
    <name evidence="2" type="ORF">HMPREF1541_09142</name>
</gene>
<accession>W2S9A9</accession>
<evidence type="ECO:0000313" key="3">
    <source>
        <dbReference type="Proteomes" id="UP000030752"/>
    </source>
</evidence>
<dbReference type="InterPro" id="IPR004143">
    <property type="entry name" value="BPL_LPL_catalytic"/>
</dbReference>
<dbReference type="PROSITE" id="PS51733">
    <property type="entry name" value="BPL_LPL_CATALYTIC"/>
    <property type="match status" value="1"/>
</dbReference>
<dbReference type="AlphaFoldDB" id="W2S9A9"/>
<dbReference type="EMBL" id="KB822712">
    <property type="protein sequence ID" value="ETN45311.1"/>
    <property type="molecule type" value="Genomic_DNA"/>
</dbReference>
<dbReference type="PANTHER" id="PTHR10993">
    <property type="entry name" value="OCTANOYLTRANSFERASE"/>
    <property type="match status" value="1"/>
</dbReference>
<dbReference type="GO" id="GO:0033819">
    <property type="term" value="F:lipoyl(octanoyl) transferase activity"/>
    <property type="evidence" value="ECO:0007669"/>
    <property type="project" value="TreeGrafter"/>
</dbReference>
<protein>
    <submittedName>
        <fullName evidence="2">Lipoyl(Octanoyl) transferase</fullName>
    </submittedName>
</protein>
<dbReference type="GO" id="GO:0009249">
    <property type="term" value="P:protein lipoylation"/>
    <property type="evidence" value="ECO:0007669"/>
    <property type="project" value="TreeGrafter"/>
</dbReference>
<feature type="domain" description="BPL/LPL catalytic" evidence="1">
    <location>
        <begin position="58"/>
        <end position="262"/>
    </location>
</feature>
<name>W2S9A9_CYPE1</name>